<dbReference type="EMBL" id="LAFY01000999">
    <property type="protein sequence ID" value="KJX95839.1"/>
    <property type="molecule type" value="Genomic_DNA"/>
</dbReference>
<dbReference type="Pfam" id="PF08561">
    <property type="entry name" value="Ribosomal_L37"/>
    <property type="match status" value="1"/>
</dbReference>
<evidence type="ECO:0000256" key="2">
    <source>
        <dbReference type="ARBA" id="ARBA00022946"/>
    </source>
</evidence>
<feature type="region of interest" description="Disordered" evidence="8">
    <location>
        <begin position="13"/>
        <end position="79"/>
    </location>
</feature>
<evidence type="ECO:0000313" key="9">
    <source>
        <dbReference type="EMBL" id="KJX95839.1"/>
    </source>
</evidence>
<dbReference type="GO" id="GO:0005762">
    <property type="term" value="C:mitochondrial large ribosomal subunit"/>
    <property type="evidence" value="ECO:0007669"/>
    <property type="project" value="TreeGrafter"/>
</dbReference>
<feature type="compositionally biased region" description="Polar residues" evidence="8">
    <location>
        <begin position="55"/>
        <end position="68"/>
    </location>
</feature>
<sequence length="222" mass="24732">MICQRCLQRLSRRNPTSTLRQPSRFLSQTSSSRAEAVTLQTTQATNPRPNDKPAATSTSAAQPFSTPLTPNPRAGKSDLAKPVMRIQSSVPAGTVLKGLNFMKNKQDPVAMEDHEYPSWLWEVLAEQQDSSSSKGADAEGDLFSKSKKQRRIAAKALRKQMMDPEAMATKIPLYEQTIDLPRGDGTLDGNKEAGQARKELTKAMRDQRRSKIKEANFLKEMR</sequence>
<evidence type="ECO:0000313" key="10">
    <source>
        <dbReference type="Proteomes" id="UP000033647"/>
    </source>
</evidence>
<keyword evidence="4" id="KW-0496">Mitochondrion</keyword>
<dbReference type="PANTHER" id="PTHR28595">
    <property type="entry name" value="39S RIBOSOMAL PROTEIN L54, MITOCHONDRIAL"/>
    <property type="match status" value="1"/>
</dbReference>
<dbReference type="PANTHER" id="PTHR28595:SF1">
    <property type="entry name" value="LARGE RIBOSOMAL SUBUNIT PROTEIN ML54"/>
    <property type="match status" value="1"/>
</dbReference>
<dbReference type="STRING" id="1047168.A0A0F4GES2"/>
<dbReference type="OrthoDB" id="10252718at2759"/>
<dbReference type="InterPro" id="IPR013870">
    <property type="entry name" value="Ribosomal_mL54"/>
</dbReference>
<evidence type="ECO:0000256" key="6">
    <source>
        <dbReference type="ARBA" id="ARBA00033752"/>
    </source>
</evidence>
<reference evidence="9 10" key="1">
    <citation type="submission" date="2015-03" db="EMBL/GenBank/DDBJ databases">
        <title>RNA-seq based gene annotation and comparative genomics of four Zymoseptoria species reveal species-specific pathogenicity related genes and transposable element activity.</title>
        <authorList>
            <person name="Grandaubert J."/>
            <person name="Bhattacharyya A."/>
            <person name="Stukenbrock E.H."/>
        </authorList>
    </citation>
    <scope>NUCLEOTIDE SEQUENCE [LARGE SCALE GENOMIC DNA]</scope>
    <source>
        <strain evidence="9 10">Zb18110</strain>
    </source>
</reference>
<name>A0A0F4GES2_9PEZI</name>
<accession>A0A0F4GES2</accession>
<dbReference type="GO" id="GO:0003735">
    <property type="term" value="F:structural constituent of ribosome"/>
    <property type="evidence" value="ECO:0007669"/>
    <property type="project" value="TreeGrafter"/>
</dbReference>
<feature type="compositionally biased region" description="Polar residues" evidence="8">
    <location>
        <begin position="13"/>
        <end position="48"/>
    </location>
</feature>
<comment type="subcellular location">
    <subcellularLocation>
        <location evidence="1">Mitochondrion</location>
    </subcellularLocation>
</comment>
<organism evidence="9 10">
    <name type="scientific">Zymoseptoria brevis</name>
    <dbReference type="NCBI Taxonomy" id="1047168"/>
    <lineage>
        <taxon>Eukaryota</taxon>
        <taxon>Fungi</taxon>
        <taxon>Dikarya</taxon>
        <taxon>Ascomycota</taxon>
        <taxon>Pezizomycotina</taxon>
        <taxon>Dothideomycetes</taxon>
        <taxon>Dothideomycetidae</taxon>
        <taxon>Mycosphaerellales</taxon>
        <taxon>Mycosphaerellaceae</taxon>
        <taxon>Zymoseptoria</taxon>
    </lineage>
</organism>
<comment type="caution">
    <text evidence="9">The sequence shown here is derived from an EMBL/GenBank/DDBJ whole genome shotgun (WGS) entry which is preliminary data.</text>
</comment>
<evidence type="ECO:0000256" key="4">
    <source>
        <dbReference type="ARBA" id="ARBA00023128"/>
    </source>
</evidence>
<keyword evidence="2" id="KW-0809">Transit peptide</keyword>
<evidence type="ECO:0000256" key="3">
    <source>
        <dbReference type="ARBA" id="ARBA00022980"/>
    </source>
</evidence>
<keyword evidence="5" id="KW-0687">Ribonucleoprotein</keyword>
<comment type="similarity">
    <text evidence="6">Belongs to the mitochondrion-specific ribosomal protein mL54 family.</text>
</comment>
<evidence type="ECO:0000256" key="1">
    <source>
        <dbReference type="ARBA" id="ARBA00004173"/>
    </source>
</evidence>
<dbReference type="Proteomes" id="UP000033647">
    <property type="component" value="Unassembled WGS sequence"/>
</dbReference>
<evidence type="ECO:0000256" key="7">
    <source>
        <dbReference type="ARBA" id="ARBA00035179"/>
    </source>
</evidence>
<evidence type="ECO:0000256" key="8">
    <source>
        <dbReference type="SAM" id="MobiDB-lite"/>
    </source>
</evidence>
<gene>
    <name evidence="9" type="ORF">TI39_contig1008g00010</name>
</gene>
<dbReference type="AlphaFoldDB" id="A0A0F4GES2"/>
<keyword evidence="3 9" id="KW-0689">Ribosomal protein</keyword>
<proteinExistence type="inferred from homology"/>
<protein>
    <recommendedName>
        <fullName evidence="7">Large ribosomal subunit protein mL54</fullName>
    </recommendedName>
</protein>
<keyword evidence="10" id="KW-1185">Reference proteome</keyword>
<evidence type="ECO:0000256" key="5">
    <source>
        <dbReference type="ARBA" id="ARBA00023274"/>
    </source>
</evidence>